<dbReference type="FunFam" id="3.20.20.10:FF:000018">
    <property type="entry name" value="Pyridoxal phosphate homeostasis protein"/>
    <property type="match status" value="1"/>
</dbReference>
<dbReference type="PROSITE" id="PS01211">
    <property type="entry name" value="UPF0001"/>
    <property type="match status" value="1"/>
</dbReference>
<dbReference type="CDD" id="cd06824">
    <property type="entry name" value="PLPDE_III_Yggs_like"/>
    <property type="match status" value="1"/>
</dbReference>
<protein>
    <submittedName>
        <fullName evidence="3">Putative Alanine racemase</fullName>
    </submittedName>
</protein>
<comment type="caution">
    <text evidence="3">The sequence shown here is derived from an EMBL/GenBank/DDBJ whole genome shotgun (WGS) entry which is preliminary data.</text>
</comment>
<dbReference type="InterPro" id="IPR011078">
    <property type="entry name" value="PyrdxlP_homeostasis"/>
</dbReference>
<dbReference type="NCBIfam" id="TIGR00044">
    <property type="entry name" value="YggS family pyridoxal phosphate-dependent enzyme"/>
    <property type="match status" value="1"/>
</dbReference>
<evidence type="ECO:0000259" key="2">
    <source>
        <dbReference type="Pfam" id="PF01168"/>
    </source>
</evidence>
<dbReference type="AlphaFoldDB" id="E6PW33"/>
<dbReference type="EMBL" id="CABM01000068">
    <property type="protein sequence ID" value="CBH99140.1"/>
    <property type="molecule type" value="Genomic_DNA"/>
</dbReference>
<dbReference type="InterPro" id="IPR001608">
    <property type="entry name" value="Ala_racemase_N"/>
</dbReference>
<evidence type="ECO:0000313" key="3">
    <source>
        <dbReference type="EMBL" id="CBH99140.1"/>
    </source>
</evidence>
<dbReference type="Gene3D" id="3.20.20.10">
    <property type="entry name" value="Alanine racemase"/>
    <property type="match status" value="1"/>
</dbReference>
<proteinExistence type="inferred from homology"/>
<dbReference type="PANTHER" id="PTHR10146">
    <property type="entry name" value="PROLINE SYNTHETASE CO-TRANSCRIBED BACTERIAL HOMOLOG PROTEIN"/>
    <property type="match status" value="1"/>
</dbReference>
<reference evidence="3" key="1">
    <citation type="submission" date="2009-10" db="EMBL/GenBank/DDBJ databases">
        <title>Diversity of trophic interactions inside an arsenic-rich microbial ecosystem.</title>
        <authorList>
            <person name="Bertin P.N."/>
            <person name="Heinrich-Salmeron A."/>
            <person name="Pelletier E."/>
            <person name="Goulhen-Chollet F."/>
            <person name="Arsene-Ploetze F."/>
            <person name="Gallien S."/>
            <person name="Calteau A."/>
            <person name="Vallenet D."/>
            <person name="Casiot C."/>
            <person name="Chane-Woon-Ming B."/>
            <person name="Giloteaux L."/>
            <person name="Barakat M."/>
            <person name="Bonnefoy V."/>
            <person name="Bruneel O."/>
            <person name="Chandler M."/>
            <person name="Cleiss J."/>
            <person name="Duran R."/>
            <person name="Elbaz-Poulichet F."/>
            <person name="Fonknechten N."/>
            <person name="Lauga B."/>
            <person name="Mornico D."/>
            <person name="Ortet P."/>
            <person name="Schaeffer C."/>
            <person name="Siguier P."/>
            <person name="Alexander Thil Smith A."/>
            <person name="Van Dorsselaer A."/>
            <person name="Weissenbach J."/>
            <person name="Medigue C."/>
            <person name="Le Paslier D."/>
        </authorList>
    </citation>
    <scope>NUCLEOTIDE SEQUENCE</scope>
</reference>
<dbReference type="PANTHER" id="PTHR10146:SF14">
    <property type="entry name" value="PYRIDOXAL PHOSPHATE HOMEOSTASIS PROTEIN"/>
    <property type="match status" value="1"/>
</dbReference>
<feature type="domain" description="Alanine racemase N-terminal" evidence="2">
    <location>
        <begin position="29"/>
        <end position="254"/>
    </location>
</feature>
<sequence length="262" mass="27738">MRPGAVVSAERGFCLHFNPMTPSSPAARLRQVRERIAAAATQAGRDPSSVRLLAVSKTFPAEAVAELAACGQADFGENYVQEGLGKMAALRATHPQLGWHFIGPLQSNKTREVAAQFDWVHAVDRLHIAQRLSAQRSAARNGSPLSPLQLCIQVNISGEGSKSGVAPEAVAELAHAVAALPHLRLRGLMCIPAPAEGLQAQRAPFAQLRRLLVELNRQGLALDTLSMGMSADLEAAVLEGATLVRVGTALFGARVARQAAQV</sequence>
<name>E6PW33_9ZZZZ</name>
<gene>
    <name evidence="3" type="primary">yggS</name>
    <name evidence="3" type="ORF">CARN2_0318</name>
</gene>
<dbReference type="PIRSF" id="PIRSF004848">
    <property type="entry name" value="YBL036c_PLPDEIII"/>
    <property type="match status" value="1"/>
</dbReference>
<dbReference type="InterPro" id="IPR029066">
    <property type="entry name" value="PLP-binding_barrel"/>
</dbReference>
<keyword evidence="1" id="KW-0663">Pyridoxal phosphate</keyword>
<dbReference type="HAMAP" id="MF_02087">
    <property type="entry name" value="PLP_homeostasis"/>
    <property type="match status" value="1"/>
</dbReference>
<organism evidence="3">
    <name type="scientific">mine drainage metagenome</name>
    <dbReference type="NCBI Taxonomy" id="410659"/>
    <lineage>
        <taxon>unclassified sequences</taxon>
        <taxon>metagenomes</taxon>
        <taxon>ecological metagenomes</taxon>
    </lineage>
</organism>
<accession>E6PW33</accession>
<dbReference type="GO" id="GO:0030170">
    <property type="term" value="F:pyridoxal phosphate binding"/>
    <property type="evidence" value="ECO:0007669"/>
    <property type="project" value="InterPro"/>
</dbReference>
<dbReference type="Pfam" id="PF01168">
    <property type="entry name" value="Ala_racemase_N"/>
    <property type="match status" value="1"/>
</dbReference>
<evidence type="ECO:0000256" key="1">
    <source>
        <dbReference type="ARBA" id="ARBA00022898"/>
    </source>
</evidence>
<dbReference type="SUPFAM" id="SSF51419">
    <property type="entry name" value="PLP-binding barrel"/>
    <property type="match status" value="1"/>
</dbReference>